<feature type="compositionally biased region" description="Polar residues" evidence="1">
    <location>
        <begin position="15"/>
        <end position="25"/>
    </location>
</feature>
<organism evidence="3 4">
    <name type="scientific">Mycena belliarum</name>
    <dbReference type="NCBI Taxonomy" id="1033014"/>
    <lineage>
        <taxon>Eukaryota</taxon>
        <taxon>Fungi</taxon>
        <taxon>Dikarya</taxon>
        <taxon>Basidiomycota</taxon>
        <taxon>Agaricomycotina</taxon>
        <taxon>Agaricomycetes</taxon>
        <taxon>Agaricomycetidae</taxon>
        <taxon>Agaricales</taxon>
        <taxon>Marasmiineae</taxon>
        <taxon>Mycenaceae</taxon>
        <taxon>Mycena</taxon>
    </lineage>
</organism>
<feature type="region of interest" description="Disordered" evidence="1">
    <location>
        <begin position="241"/>
        <end position="260"/>
    </location>
</feature>
<keyword evidence="4" id="KW-1185">Reference proteome</keyword>
<feature type="compositionally biased region" description="Pro residues" evidence="1">
    <location>
        <begin position="179"/>
        <end position="192"/>
    </location>
</feature>
<evidence type="ECO:0000256" key="2">
    <source>
        <dbReference type="SAM" id="Phobius"/>
    </source>
</evidence>
<keyword evidence="2" id="KW-1133">Transmembrane helix</keyword>
<feature type="compositionally biased region" description="Low complexity" evidence="1">
    <location>
        <begin position="1"/>
        <end position="11"/>
    </location>
</feature>
<reference evidence="3" key="1">
    <citation type="submission" date="2023-03" db="EMBL/GenBank/DDBJ databases">
        <title>Massive genome expansion in bonnet fungi (Mycena s.s.) driven by repeated elements and novel gene families across ecological guilds.</title>
        <authorList>
            <consortium name="Lawrence Berkeley National Laboratory"/>
            <person name="Harder C.B."/>
            <person name="Miyauchi S."/>
            <person name="Viragh M."/>
            <person name="Kuo A."/>
            <person name="Thoen E."/>
            <person name="Andreopoulos B."/>
            <person name="Lu D."/>
            <person name="Skrede I."/>
            <person name="Drula E."/>
            <person name="Henrissat B."/>
            <person name="Morin E."/>
            <person name="Kohler A."/>
            <person name="Barry K."/>
            <person name="LaButti K."/>
            <person name="Morin E."/>
            <person name="Salamov A."/>
            <person name="Lipzen A."/>
            <person name="Mereny Z."/>
            <person name="Hegedus B."/>
            <person name="Baldrian P."/>
            <person name="Stursova M."/>
            <person name="Weitz H."/>
            <person name="Taylor A."/>
            <person name="Grigoriev I.V."/>
            <person name="Nagy L.G."/>
            <person name="Martin F."/>
            <person name="Kauserud H."/>
        </authorList>
    </citation>
    <scope>NUCLEOTIDE SEQUENCE</scope>
    <source>
        <strain evidence="3">CBHHK173m</strain>
    </source>
</reference>
<sequence>MASTSSTSSAAGFTANPSTTPSAGSNVPVGVSATALPPEGTSALPAPPPQCTDVNGCSAPPPATLYLYTFLSTLVILLLVSSCIIGRSMVLRRRQQIAIANGTWIPPHRRQEQQRQTGPKPVMFEAYVVLDGTARNERWSAIKPFSASDVFSPATAPHLPISKLESPTPARRNLFYSPFQPPPAPPPPPVELKPPASASLANEVQVAIFVAMPQHNSLHGQGDEGPPYLEFGVLNAELVESGKLSSQSDGDVGAMDRRSE</sequence>
<name>A0AAD6TXF8_9AGAR</name>
<gene>
    <name evidence="3" type="ORF">B0H15DRAFT_954410</name>
</gene>
<keyword evidence="2" id="KW-0472">Membrane</keyword>
<proteinExistence type="predicted"/>
<evidence type="ECO:0000313" key="3">
    <source>
        <dbReference type="EMBL" id="KAJ7078728.1"/>
    </source>
</evidence>
<dbReference type="Proteomes" id="UP001222325">
    <property type="component" value="Unassembled WGS sequence"/>
</dbReference>
<protein>
    <submittedName>
        <fullName evidence="3">Uncharacterized protein</fullName>
    </submittedName>
</protein>
<accession>A0AAD6TXF8</accession>
<keyword evidence="2" id="KW-0812">Transmembrane</keyword>
<feature type="region of interest" description="Disordered" evidence="1">
    <location>
        <begin position="172"/>
        <end position="195"/>
    </location>
</feature>
<feature type="transmembrane region" description="Helical" evidence="2">
    <location>
        <begin position="65"/>
        <end position="85"/>
    </location>
</feature>
<evidence type="ECO:0000256" key="1">
    <source>
        <dbReference type="SAM" id="MobiDB-lite"/>
    </source>
</evidence>
<dbReference type="AlphaFoldDB" id="A0AAD6TXF8"/>
<dbReference type="EMBL" id="JARJCN010000064">
    <property type="protein sequence ID" value="KAJ7078728.1"/>
    <property type="molecule type" value="Genomic_DNA"/>
</dbReference>
<comment type="caution">
    <text evidence="3">The sequence shown here is derived from an EMBL/GenBank/DDBJ whole genome shotgun (WGS) entry which is preliminary data.</text>
</comment>
<evidence type="ECO:0000313" key="4">
    <source>
        <dbReference type="Proteomes" id="UP001222325"/>
    </source>
</evidence>
<feature type="region of interest" description="Disordered" evidence="1">
    <location>
        <begin position="1"/>
        <end position="47"/>
    </location>
</feature>